<comment type="caution">
    <text evidence="1">The sequence shown here is derived from an EMBL/GenBank/DDBJ whole genome shotgun (WGS) entry which is preliminary data.</text>
</comment>
<sequence>MQKLPKTIIGLVILAVVGLGGGIGLKRWQAISKDREIKKQFAWGISALTFPFPTYIEKFSTQDQMQSAKKLGVRYIRMDYIPSNPKATDAMIQGAITADLSPVLIIPFGPNDIFKDKALETNTQKYVGDIVKRYKDQVKYFQLATEVASVALANDSSKHGIEVKDYAPDRLKAVTTWVKTAEATVKSIAPAAQTIINDQWVHTGFFDNYFANGGQTDILGWNWFSDMGNDPNAPVIDGQSKKTYALMTKLKSYNKPIWLTEVSRRLGSQGNNGASAELEQADFLTLMAEYVKTEPAIKGFFVYNLLEDQAAPLQERGYSLIKAHDDNGKSQKITGEKLAYERYRLIIKKAR</sequence>
<evidence type="ECO:0000313" key="2">
    <source>
        <dbReference type="Proteomes" id="UP000316253"/>
    </source>
</evidence>
<name>A0A554JA13_9BACT</name>
<accession>A0A554JA13</accession>
<evidence type="ECO:0000313" key="1">
    <source>
        <dbReference type="EMBL" id="TSC65172.1"/>
    </source>
</evidence>
<dbReference type="InterPro" id="IPR017853">
    <property type="entry name" value="GH"/>
</dbReference>
<dbReference type="AlphaFoldDB" id="A0A554JA13"/>
<protein>
    <submittedName>
        <fullName evidence="1">Uncharacterized protein</fullName>
    </submittedName>
</protein>
<dbReference type="Gene3D" id="3.20.20.80">
    <property type="entry name" value="Glycosidases"/>
    <property type="match status" value="1"/>
</dbReference>
<reference evidence="1 2" key="1">
    <citation type="submission" date="2017-08" db="EMBL/GenBank/DDBJ databases">
        <title>Mechanisms for carbon and nitrogen cycling indicate functional differentiation within the Candidate Phyla Radiation.</title>
        <authorList>
            <person name="Danczak R.E."/>
            <person name="Johnston M.D."/>
            <person name="Kenah C."/>
            <person name="Slattery M."/>
            <person name="Wrighton K.C."/>
            <person name="Wilkins M.J."/>
        </authorList>
    </citation>
    <scope>NUCLEOTIDE SEQUENCE [LARGE SCALE GENOMIC DNA]</scope>
    <source>
        <strain evidence="1">Gr01-1014_85</strain>
    </source>
</reference>
<gene>
    <name evidence="1" type="ORF">CEO22_586</name>
</gene>
<proteinExistence type="predicted"/>
<dbReference type="EMBL" id="VMFD01000061">
    <property type="protein sequence ID" value="TSC65172.1"/>
    <property type="molecule type" value="Genomic_DNA"/>
</dbReference>
<organism evidence="1 2">
    <name type="scientific">Candidatus Berkelbacteria bacterium Gr01-1014_85</name>
    <dbReference type="NCBI Taxonomy" id="2017150"/>
    <lineage>
        <taxon>Bacteria</taxon>
        <taxon>Candidatus Berkelbacteria</taxon>
    </lineage>
</organism>
<dbReference type="Proteomes" id="UP000316253">
    <property type="component" value="Unassembled WGS sequence"/>
</dbReference>
<dbReference type="SUPFAM" id="SSF51445">
    <property type="entry name" value="(Trans)glycosidases"/>
    <property type="match status" value="1"/>
</dbReference>